<proteinExistence type="predicted"/>
<gene>
    <name evidence="5" type="ORF">SAMN05421833_12548</name>
</gene>
<dbReference type="GO" id="GO:0003700">
    <property type="term" value="F:DNA-binding transcription factor activity"/>
    <property type="evidence" value="ECO:0007669"/>
    <property type="project" value="InterPro"/>
</dbReference>
<evidence type="ECO:0000313" key="5">
    <source>
        <dbReference type="EMBL" id="SIS06050.1"/>
    </source>
</evidence>
<dbReference type="InterPro" id="IPR011711">
    <property type="entry name" value="GntR_C"/>
</dbReference>
<keyword evidence="6" id="KW-1185">Reference proteome</keyword>
<dbReference type="InterPro" id="IPR036388">
    <property type="entry name" value="WH-like_DNA-bd_sf"/>
</dbReference>
<name>A0A1N7G0B0_9ACTN</name>
<keyword evidence="1" id="KW-0805">Transcription regulation</keyword>
<protein>
    <submittedName>
        <fullName evidence="5">Transcriptional regulator, GntR family</fullName>
    </submittedName>
</protein>
<evidence type="ECO:0000259" key="4">
    <source>
        <dbReference type="PROSITE" id="PS50949"/>
    </source>
</evidence>
<dbReference type="InterPro" id="IPR036390">
    <property type="entry name" value="WH_DNA-bd_sf"/>
</dbReference>
<dbReference type="InterPro" id="IPR008920">
    <property type="entry name" value="TF_FadR/GntR_C"/>
</dbReference>
<dbReference type="SMART" id="SM00895">
    <property type="entry name" value="FCD"/>
    <property type="match status" value="1"/>
</dbReference>
<sequence>MRVYHSFHHRMIGNPKEADVSLRTAQRASLVDQVIDQLKEQITSGSWQMNAKIPTETVLAEHLGVGRNTVREAVRALTHAGLLECRQGDGTYVRATSELSGAMARRLRAAEQLEILEVRRALEVEAARLAATRRTGGDVASIEAALAAREKAWSGGDPDAFVEADLAFHVAVVEATHNRVLIDLYSDFSAALRASIAAAGGSLEQNYIPHDAIVRAIVAGDATAAERAGHACMEHILIALTDSAAIPS</sequence>
<dbReference type="AlphaFoldDB" id="A0A1N7G0B0"/>
<dbReference type="Pfam" id="PF07729">
    <property type="entry name" value="FCD"/>
    <property type="match status" value="1"/>
</dbReference>
<dbReference type="STRING" id="58117.SAMN05421833_12548"/>
<dbReference type="SUPFAM" id="SSF46785">
    <property type="entry name" value="Winged helix' DNA-binding domain"/>
    <property type="match status" value="1"/>
</dbReference>
<dbReference type="GO" id="GO:0003677">
    <property type="term" value="F:DNA binding"/>
    <property type="evidence" value="ECO:0007669"/>
    <property type="project" value="UniProtKB-KW"/>
</dbReference>
<keyword evidence="3" id="KW-0804">Transcription</keyword>
<dbReference type="Pfam" id="PF00392">
    <property type="entry name" value="GntR"/>
    <property type="match status" value="1"/>
</dbReference>
<dbReference type="Proteomes" id="UP000186096">
    <property type="component" value="Unassembled WGS sequence"/>
</dbReference>
<dbReference type="PANTHER" id="PTHR43537">
    <property type="entry name" value="TRANSCRIPTIONAL REGULATOR, GNTR FAMILY"/>
    <property type="match status" value="1"/>
</dbReference>
<dbReference type="SUPFAM" id="SSF48008">
    <property type="entry name" value="GntR ligand-binding domain-like"/>
    <property type="match status" value="1"/>
</dbReference>
<organism evidence="5 6">
    <name type="scientific">Microbispora rosea</name>
    <dbReference type="NCBI Taxonomy" id="58117"/>
    <lineage>
        <taxon>Bacteria</taxon>
        <taxon>Bacillati</taxon>
        <taxon>Actinomycetota</taxon>
        <taxon>Actinomycetes</taxon>
        <taxon>Streptosporangiales</taxon>
        <taxon>Streptosporangiaceae</taxon>
        <taxon>Microbispora</taxon>
    </lineage>
</organism>
<dbReference type="Gene3D" id="1.20.120.530">
    <property type="entry name" value="GntR ligand-binding domain-like"/>
    <property type="match status" value="1"/>
</dbReference>
<dbReference type="PRINTS" id="PR00035">
    <property type="entry name" value="HTHGNTR"/>
</dbReference>
<evidence type="ECO:0000256" key="2">
    <source>
        <dbReference type="ARBA" id="ARBA00023125"/>
    </source>
</evidence>
<reference evidence="6" key="1">
    <citation type="submission" date="2017-01" db="EMBL/GenBank/DDBJ databases">
        <authorList>
            <person name="Varghese N."/>
            <person name="Submissions S."/>
        </authorList>
    </citation>
    <scope>NUCLEOTIDE SEQUENCE [LARGE SCALE GENOMIC DNA]</scope>
    <source>
        <strain evidence="6">ATCC 12950</strain>
    </source>
</reference>
<keyword evidence="2" id="KW-0238">DNA-binding</keyword>
<evidence type="ECO:0000256" key="1">
    <source>
        <dbReference type="ARBA" id="ARBA00023015"/>
    </source>
</evidence>
<dbReference type="Gene3D" id="1.10.10.10">
    <property type="entry name" value="Winged helix-like DNA-binding domain superfamily/Winged helix DNA-binding domain"/>
    <property type="match status" value="1"/>
</dbReference>
<dbReference type="EMBL" id="FTNI01000025">
    <property type="protein sequence ID" value="SIS06050.1"/>
    <property type="molecule type" value="Genomic_DNA"/>
</dbReference>
<feature type="domain" description="HTH gntR-type" evidence="4">
    <location>
        <begin position="28"/>
        <end position="96"/>
    </location>
</feature>
<dbReference type="SMART" id="SM00345">
    <property type="entry name" value="HTH_GNTR"/>
    <property type="match status" value="1"/>
</dbReference>
<dbReference type="InterPro" id="IPR000524">
    <property type="entry name" value="Tscrpt_reg_HTH_GntR"/>
</dbReference>
<accession>A0A1N7G0B0</accession>
<dbReference type="CDD" id="cd07377">
    <property type="entry name" value="WHTH_GntR"/>
    <property type="match status" value="1"/>
</dbReference>
<dbReference type="PANTHER" id="PTHR43537:SF47">
    <property type="entry name" value="REGULATORY PROTEIN GNTR HTH"/>
    <property type="match status" value="1"/>
</dbReference>
<dbReference type="PROSITE" id="PS50949">
    <property type="entry name" value="HTH_GNTR"/>
    <property type="match status" value="1"/>
</dbReference>
<evidence type="ECO:0000313" key="6">
    <source>
        <dbReference type="Proteomes" id="UP000186096"/>
    </source>
</evidence>
<evidence type="ECO:0000256" key="3">
    <source>
        <dbReference type="ARBA" id="ARBA00023163"/>
    </source>
</evidence>